<dbReference type="Proteomes" id="UP000231564">
    <property type="component" value="Chromosome MARIT"/>
</dbReference>
<dbReference type="Pfam" id="PF01844">
    <property type="entry name" value="HNH"/>
    <property type="match status" value="1"/>
</dbReference>
<feature type="compositionally biased region" description="Basic and acidic residues" evidence="1">
    <location>
        <begin position="1"/>
        <end position="10"/>
    </location>
</feature>
<name>A0A2H1E721_9FLAO</name>
<sequence length="81" mass="9552">MSYKNKKEQVWGKGKKVRGKDPNLYRRDDLGNEIYYHSYGKNTPMGWEIDHSKPQSKGGTDHLNNLRPLQTKENRKKGNKY</sequence>
<dbReference type="STRING" id="1349785.GCA_000509405_00112"/>
<dbReference type="OrthoDB" id="9802901at2"/>
<organism evidence="3 4">
    <name type="scientific">Tenacibaculum maritimum NCIMB 2154</name>
    <dbReference type="NCBI Taxonomy" id="1349785"/>
    <lineage>
        <taxon>Bacteria</taxon>
        <taxon>Pseudomonadati</taxon>
        <taxon>Bacteroidota</taxon>
        <taxon>Flavobacteriia</taxon>
        <taxon>Flavobacteriales</taxon>
        <taxon>Flavobacteriaceae</taxon>
        <taxon>Tenacibaculum</taxon>
    </lineage>
</organism>
<protein>
    <recommendedName>
        <fullName evidence="2">HNH domain-containing protein</fullName>
    </recommendedName>
</protein>
<dbReference type="CDD" id="cd00085">
    <property type="entry name" value="HNHc"/>
    <property type="match status" value="1"/>
</dbReference>
<feature type="region of interest" description="Disordered" evidence="1">
    <location>
        <begin position="1"/>
        <end position="24"/>
    </location>
</feature>
<evidence type="ECO:0000313" key="4">
    <source>
        <dbReference type="Proteomes" id="UP000231564"/>
    </source>
</evidence>
<reference evidence="3 4" key="1">
    <citation type="submission" date="2016-11" db="EMBL/GenBank/DDBJ databases">
        <authorList>
            <person name="Jaros S."/>
            <person name="Januszkiewicz K."/>
            <person name="Wedrychowicz H."/>
        </authorList>
    </citation>
    <scope>NUCLEOTIDE SEQUENCE [LARGE SCALE GENOMIC DNA]</scope>
    <source>
        <strain evidence="3">NCIMB 2154T</strain>
    </source>
</reference>
<proteinExistence type="predicted"/>
<dbReference type="InterPro" id="IPR003615">
    <property type="entry name" value="HNH_nuc"/>
</dbReference>
<dbReference type="EMBL" id="LT634361">
    <property type="protein sequence ID" value="SFZ80559.1"/>
    <property type="molecule type" value="Genomic_DNA"/>
</dbReference>
<dbReference type="RefSeq" id="WP_024742520.1">
    <property type="nucleotide sequence ID" value="NZ_BAUG01000093.1"/>
</dbReference>
<dbReference type="PANTHER" id="PTHR33427">
    <property type="entry name" value="HNH ENDONUCLEASE"/>
    <property type="match status" value="1"/>
</dbReference>
<dbReference type="GeneID" id="47722264"/>
<gene>
    <name evidence="3" type="ORF">MARIT_0680</name>
</gene>
<dbReference type="PANTHER" id="PTHR33427:SF3">
    <property type="entry name" value="HNH ENDONUCLEASE"/>
    <property type="match status" value="1"/>
</dbReference>
<accession>A0A2H1E721</accession>
<dbReference type="KEGG" id="tmar:MARIT_0680"/>
<dbReference type="GO" id="GO:0004519">
    <property type="term" value="F:endonuclease activity"/>
    <property type="evidence" value="ECO:0007669"/>
    <property type="project" value="InterPro"/>
</dbReference>
<evidence type="ECO:0000259" key="2">
    <source>
        <dbReference type="Pfam" id="PF01844"/>
    </source>
</evidence>
<keyword evidence="4" id="KW-1185">Reference proteome</keyword>
<dbReference type="GO" id="GO:0008270">
    <property type="term" value="F:zinc ion binding"/>
    <property type="evidence" value="ECO:0007669"/>
    <property type="project" value="InterPro"/>
</dbReference>
<evidence type="ECO:0000313" key="3">
    <source>
        <dbReference type="EMBL" id="SFZ80559.1"/>
    </source>
</evidence>
<feature type="region of interest" description="Disordered" evidence="1">
    <location>
        <begin position="46"/>
        <end position="81"/>
    </location>
</feature>
<dbReference type="GO" id="GO:0003676">
    <property type="term" value="F:nucleic acid binding"/>
    <property type="evidence" value="ECO:0007669"/>
    <property type="project" value="InterPro"/>
</dbReference>
<evidence type="ECO:0000256" key="1">
    <source>
        <dbReference type="SAM" id="MobiDB-lite"/>
    </source>
</evidence>
<dbReference type="AlphaFoldDB" id="A0A2H1E721"/>
<feature type="domain" description="HNH" evidence="2">
    <location>
        <begin position="45"/>
        <end position="80"/>
    </location>
</feature>
<dbReference type="InterPro" id="IPR002711">
    <property type="entry name" value="HNH"/>
</dbReference>
<dbReference type="Gene3D" id="1.10.30.50">
    <property type="match status" value="1"/>
</dbReference>